<feature type="transmembrane region" description="Helical" evidence="1">
    <location>
        <begin position="32"/>
        <end position="51"/>
    </location>
</feature>
<reference evidence="2 5" key="2">
    <citation type="submission" date="2019-07" db="EMBL/GenBank/DDBJ databases">
        <title>Whole genome shotgun sequence of Staphylococcus arlettae NBRC 109765.</title>
        <authorList>
            <person name="Hosoyama A."/>
            <person name="Uohara A."/>
            <person name="Ohji S."/>
            <person name="Ichikawa N."/>
        </authorList>
    </citation>
    <scope>NUCLEOTIDE SEQUENCE [LARGE SCALE GENOMIC DNA]</scope>
    <source>
        <strain evidence="2 5">NBRC 109765</strain>
    </source>
</reference>
<reference evidence="3 4" key="1">
    <citation type="submission" date="2018-06" db="EMBL/GenBank/DDBJ databases">
        <authorList>
            <consortium name="Pathogen Informatics"/>
            <person name="Doyle S."/>
        </authorList>
    </citation>
    <scope>NUCLEOTIDE SEQUENCE [LARGE SCALE GENOMIC DNA]</scope>
    <source>
        <strain evidence="3 4">NCTC12413</strain>
    </source>
</reference>
<organism evidence="3 4">
    <name type="scientific">Staphylococcus arlettae</name>
    <dbReference type="NCBI Taxonomy" id="29378"/>
    <lineage>
        <taxon>Bacteria</taxon>
        <taxon>Bacillati</taxon>
        <taxon>Bacillota</taxon>
        <taxon>Bacilli</taxon>
        <taxon>Bacillales</taxon>
        <taxon>Staphylococcaceae</taxon>
        <taxon>Staphylococcus</taxon>
    </lineage>
</organism>
<dbReference type="EMBL" id="BKAV01000035">
    <property type="protein sequence ID" value="GEQ01358.1"/>
    <property type="molecule type" value="Genomic_DNA"/>
</dbReference>
<dbReference type="STRING" id="1212545.SARL_04811"/>
<sequence>MGTLLMFIAYALFCLLVIILILAIFKDLTIKGRRLILLSLVILVIAIIVLYNQGSTMRLEQIDALQY</sequence>
<proteinExistence type="predicted"/>
<keyword evidence="1" id="KW-0472">Membrane</keyword>
<keyword evidence="5" id="KW-1185">Reference proteome</keyword>
<gene>
    <name evidence="3" type="ORF">NCTC12413_00423</name>
    <name evidence="2" type="ORF">SAR03_23950</name>
</gene>
<evidence type="ECO:0000256" key="1">
    <source>
        <dbReference type="SAM" id="Phobius"/>
    </source>
</evidence>
<evidence type="ECO:0000313" key="3">
    <source>
        <dbReference type="EMBL" id="SUJ10121.1"/>
    </source>
</evidence>
<keyword evidence="1" id="KW-0812">Transmembrane</keyword>
<dbReference type="EMBL" id="UGZE01000001">
    <property type="protein sequence ID" value="SUJ10121.1"/>
    <property type="molecule type" value="Genomic_DNA"/>
</dbReference>
<keyword evidence="1" id="KW-1133">Transmembrane helix</keyword>
<dbReference type="AlphaFoldDB" id="A0A2T7BRG1"/>
<feature type="transmembrane region" description="Helical" evidence="1">
    <location>
        <begin position="6"/>
        <end position="25"/>
    </location>
</feature>
<protein>
    <submittedName>
        <fullName evidence="3">Uncharacterized protein</fullName>
    </submittedName>
</protein>
<accession>A0A2T7BRG1</accession>
<name>A0A2T7BRG1_9STAP</name>
<dbReference type="RefSeq" id="WP_002509702.1">
    <property type="nucleotide sequence ID" value="NZ_AP019698.1"/>
</dbReference>
<dbReference type="GeneID" id="97286772"/>
<dbReference type="Proteomes" id="UP000321598">
    <property type="component" value="Unassembled WGS sequence"/>
</dbReference>
<evidence type="ECO:0000313" key="5">
    <source>
        <dbReference type="Proteomes" id="UP000321598"/>
    </source>
</evidence>
<evidence type="ECO:0000313" key="2">
    <source>
        <dbReference type="EMBL" id="GEQ01358.1"/>
    </source>
</evidence>
<dbReference type="Proteomes" id="UP000254956">
    <property type="component" value="Unassembled WGS sequence"/>
</dbReference>
<evidence type="ECO:0000313" key="4">
    <source>
        <dbReference type="Proteomes" id="UP000254956"/>
    </source>
</evidence>